<reference evidence="3 4" key="1">
    <citation type="submission" date="2017-05" db="EMBL/GenBank/DDBJ databases">
        <title>Functional genome analysis of Paenibacillus pasadenensis strain R16: insights on endophytic life style and antifungal activity.</title>
        <authorList>
            <person name="Passera A."/>
            <person name="Marcolungo L."/>
            <person name="Casati P."/>
            <person name="Brasca M."/>
            <person name="Quaglino F."/>
            <person name="Delledonne M."/>
        </authorList>
    </citation>
    <scope>NUCLEOTIDE SEQUENCE [LARGE SCALE GENOMIC DNA]</scope>
    <source>
        <strain evidence="3 4">R16</strain>
    </source>
</reference>
<accession>A0A2N5N471</accession>
<evidence type="ECO:0000313" key="3">
    <source>
        <dbReference type="EMBL" id="PLT45079.1"/>
    </source>
</evidence>
<feature type="domain" description="CAAX prenyl protease 2/Lysostaphin resistance protein A-like" evidence="2">
    <location>
        <begin position="124"/>
        <end position="209"/>
    </location>
</feature>
<feature type="transmembrane region" description="Helical" evidence="1">
    <location>
        <begin position="48"/>
        <end position="66"/>
    </location>
</feature>
<dbReference type="GO" id="GO:0080120">
    <property type="term" value="P:CAAX-box protein maturation"/>
    <property type="evidence" value="ECO:0007669"/>
    <property type="project" value="UniProtKB-ARBA"/>
</dbReference>
<dbReference type="GO" id="GO:0004175">
    <property type="term" value="F:endopeptidase activity"/>
    <property type="evidence" value="ECO:0007669"/>
    <property type="project" value="UniProtKB-ARBA"/>
</dbReference>
<dbReference type="AlphaFoldDB" id="A0A2N5N471"/>
<gene>
    <name evidence="3" type="ORF">B8V81_3510</name>
</gene>
<keyword evidence="1" id="KW-0472">Membrane</keyword>
<keyword evidence="1" id="KW-0812">Transmembrane</keyword>
<feature type="transmembrane region" description="Helical" evidence="1">
    <location>
        <begin position="7"/>
        <end position="28"/>
    </location>
</feature>
<evidence type="ECO:0000313" key="4">
    <source>
        <dbReference type="Proteomes" id="UP000234789"/>
    </source>
</evidence>
<evidence type="ECO:0000256" key="1">
    <source>
        <dbReference type="SAM" id="Phobius"/>
    </source>
</evidence>
<dbReference type="Pfam" id="PF02517">
    <property type="entry name" value="Rce1-like"/>
    <property type="match status" value="1"/>
</dbReference>
<dbReference type="InterPro" id="IPR003675">
    <property type="entry name" value="Rce1/LyrA-like_dom"/>
</dbReference>
<feature type="transmembrane region" description="Helical" evidence="1">
    <location>
        <begin position="151"/>
        <end position="168"/>
    </location>
</feature>
<dbReference type="OrthoDB" id="2579539at2"/>
<dbReference type="EMBL" id="NFEZ01000004">
    <property type="protein sequence ID" value="PLT45079.1"/>
    <property type="molecule type" value="Genomic_DNA"/>
</dbReference>
<comment type="caution">
    <text evidence="3">The sequence shown here is derived from an EMBL/GenBank/DDBJ whole genome shotgun (WGS) entry which is preliminary data.</text>
</comment>
<feature type="transmembrane region" description="Helical" evidence="1">
    <location>
        <begin position="174"/>
        <end position="192"/>
    </location>
</feature>
<sequence>MRTLRAFAEALLYVGLYAAILTLASSYLYGSGSPSALREWLAANPNGLLLLVNPPVLLAYALLLRLQRVGAAELGLGRPPRGWAAPALSGVWLGLFIASFTGLPLVREELPAIAGLAGFVAGGSPLVFLLGSLLLGSLLEELLFRGLLLRAFRRSFGLAASVALQALLFGAVFLNVQTGLFAALGALVYGLLRAAGGSLWISLGAHLLSTASVYAAALLLRGAPASLLLILAAGSAAALALHLALTLGGGRRAAAPRLEARG</sequence>
<dbReference type="PANTHER" id="PTHR39430">
    <property type="entry name" value="MEMBRANE-ASSOCIATED PROTEASE-RELATED"/>
    <property type="match status" value="1"/>
</dbReference>
<organism evidence="3 4">
    <name type="scientific">Paenibacillus pasadenensis</name>
    <dbReference type="NCBI Taxonomy" id="217090"/>
    <lineage>
        <taxon>Bacteria</taxon>
        <taxon>Bacillati</taxon>
        <taxon>Bacillota</taxon>
        <taxon>Bacilli</taxon>
        <taxon>Bacillales</taxon>
        <taxon>Paenibacillaceae</taxon>
        <taxon>Paenibacillus</taxon>
    </lineage>
</organism>
<keyword evidence="1" id="KW-1133">Transmembrane helix</keyword>
<evidence type="ECO:0000259" key="2">
    <source>
        <dbReference type="Pfam" id="PF02517"/>
    </source>
</evidence>
<feature type="transmembrane region" description="Helical" evidence="1">
    <location>
        <begin position="112"/>
        <end position="139"/>
    </location>
</feature>
<feature type="transmembrane region" description="Helical" evidence="1">
    <location>
        <begin position="226"/>
        <end position="247"/>
    </location>
</feature>
<name>A0A2N5N471_9BACL</name>
<protein>
    <recommendedName>
        <fullName evidence="2">CAAX prenyl protease 2/Lysostaphin resistance protein A-like domain-containing protein</fullName>
    </recommendedName>
</protein>
<proteinExistence type="predicted"/>
<dbReference type="RefSeq" id="WP_028599893.1">
    <property type="nucleotide sequence ID" value="NZ_BIMM01000044.1"/>
</dbReference>
<keyword evidence="4" id="KW-1185">Reference proteome</keyword>
<feature type="transmembrane region" description="Helical" evidence="1">
    <location>
        <begin position="87"/>
        <end position="106"/>
    </location>
</feature>
<dbReference type="Proteomes" id="UP000234789">
    <property type="component" value="Unassembled WGS sequence"/>
</dbReference>
<dbReference type="PANTHER" id="PTHR39430:SF1">
    <property type="entry name" value="PROTEASE"/>
    <property type="match status" value="1"/>
</dbReference>